<protein>
    <submittedName>
        <fullName evidence="3">Aldo/keto reductase</fullName>
    </submittedName>
</protein>
<dbReference type="RefSeq" id="WP_110788436.1">
    <property type="nucleotide sequence ID" value="NZ_QKQS01000033.1"/>
</dbReference>
<dbReference type="SUPFAM" id="SSF51430">
    <property type="entry name" value="NAD(P)-linked oxidoreductase"/>
    <property type="match status" value="1"/>
</dbReference>
<reference evidence="3 4" key="1">
    <citation type="submission" date="2018-06" db="EMBL/GenBank/DDBJ databases">
        <title>Draft Whole-Genome Sequence of the purple photosynthetic bacterium Rhodospeudomonas palustris XCP.</title>
        <authorList>
            <person name="Rayyan A."/>
            <person name="Meyer T.E."/>
            <person name="Kyndt J.A."/>
        </authorList>
    </citation>
    <scope>NUCLEOTIDE SEQUENCE [LARGE SCALE GENOMIC DNA]</scope>
    <source>
        <strain evidence="3 4">XCP</strain>
    </source>
</reference>
<dbReference type="InterPro" id="IPR036812">
    <property type="entry name" value="NAD(P)_OxRdtase_dom_sf"/>
</dbReference>
<dbReference type="PANTHER" id="PTHR43364:SF4">
    <property type="entry name" value="NAD(P)-LINKED OXIDOREDUCTASE SUPERFAMILY PROTEIN"/>
    <property type="match status" value="1"/>
</dbReference>
<evidence type="ECO:0000256" key="1">
    <source>
        <dbReference type="ARBA" id="ARBA00023002"/>
    </source>
</evidence>
<accession>A0A323UEY8</accession>
<dbReference type="Pfam" id="PF00248">
    <property type="entry name" value="Aldo_ket_red"/>
    <property type="match status" value="1"/>
</dbReference>
<dbReference type="InterPro" id="IPR023210">
    <property type="entry name" value="NADP_OxRdtase_dom"/>
</dbReference>
<evidence type="ECO:0000313" key="3">
    <source>
        <dbReference type="EMBL" id="PZA09526.1"/>
    </source>
</evidence>
<keyword evidence="1" id="KW-0560">Oxidoreductase</keyword>
<dbReference type="PANTHER" id="PTHR43364">
    <property type="entry name" value="NADH-SPECIFIC METHYLGLYOXAL REDUCTASE-RELATED"/>
    <property type="match status" value="1"/>
</dbReference>
<dbReference type="InterPro" id="IPR020471">
    <property type="entry name" value="AKR"/>
</dbReference>
<dbReference type="GO" id="GO:0016491">
    <property type="term" value="F:oxidoreductase activity"/>
    <property type="evidence" value="ECO:0007669"/>
    <property type="project" value="UniProtKB-KW"/>
</dbReference>
<proteinExistence type="predicted"/>
<dbReference type="FunFam" id="3.20.20.100:FF:000004">
    <property type="entry name" value="Oxidoreductase, aldo/keto reductase"/>
    <property type="match status" value="1"/>
</dbReference>
<name>A0A323UEY8_RHOPL</name>
<dbReference type="GO" id="GO:0005829">
    <property type="term" value="C:cytosol"/>
    <property type="evidence" value="ECO:0007669"/>
    <property type="project" value="TreeGrafter"/>
</dbReference>
<dbReference type="Proteomes" id="UP000248134">
    <property type="component" value="Unassembled WGS sequence"/>
</dbReference>
<comment type="caution">
    <text evidence="3">The sequence shown here is derived from an EMBL/GenBank/DDBJ whole genome shotgun (WGS) entry which is preliminary data.</text>
</comment>
<dbReference type="Gene3D" id="3.20.20.100">
    <property type="entry name" value="NADP-dependent oxidoreductase domain"/>
    <property type="match status" value="1"/>
</dbReference>
<dbReference type="InterPro" id="IPR050523">
    <property type="entry name" value="AKR_Detox_Biosynth"/>
</dbReference>
<feature type="domain" description="NADP-dependent oxidoreductase" evidence="2">
    <location>
        <begin position="16"/>
        <end position="311"/>
    </location>
</feature>
<evidence type="ECO:0000259" key="2">
    <source>
        <dbReference type="Pfam" id="PF00248"/>
    </source>
</evidence>
<evidence type="ECO:0000313" key="4">
    <source>
        <dbReference type="Proteomes" id="UP000248134"/>
    </source>
</evidence>
<dbReference type="AlphaFoldDB" id="A0A323UEY8"/>
<dbReference type="OrthoDB" id="9803483at2"/>
<gene>
    <name evidence="3" type="ORF">DNX69_23580</name>
</gene>
<sequence>MDIRNLGGSGLRVSVVGLGCNNFGQRTDAETSKQVIHKAIDLGVTLFDTADIYAGMGGSETVLGNVLGDRRKDIVLATKFCKPMATDATKQGASRRYIVEAVEASLKRLKTDWIDLYQQHDYDPLTPIDETLRALDDLIRAGKVRYIGNSNFPAWRIAEAEYVARALGTHRYVSCQDEYSLVVRDIEKDLLPAAQEYKLGLLPFFPLASGLLTGKYQRGTEAPAHTRFAKMPAIRDRYFTEVNLDVVDQLKAFAEARGHSLLELAFSWLACRPQVSSVIAGATTPDQIEQNVNAASWKLTAEEMAEVDAISKG</sequence>
<dbReference type="EMBL" id="QKQS01000033">
    <property type="protein sequence ID" value="PZA09526.1"/>
    <property type="molecule type" value="Genomic_DNA"/>
</dbReference>
<organism evidence="3 4">
    <name type="scientific">Rhodopseudomonas palustris</name>
    <dbReference type="NCBI Taxonomy" id="1076"/>
    <lineage>
        <taxon>Bacteria</taxon>
        <taxon>Pseudomonadati</taxon>
        <taxon>Pseudomonadota</taxon>
        <taxon>Alphaproteobacteria</taxon>
        <taxon>Hyphomicrobiales</taxon>
        <taxon>Nitrobacteraceae</taxon>
        <taxon>Rhodopseudomonas</taxon>
    </lineage>
</organism>
<dbReference type="PRINTS" id="PR00069">
    <property type="entry name" value="ALDKETRDTASE"/>
</dbReference>